<keyword evidence="1" id="KW-0472">Membrane</keyword>
<comment type="caution">
    <text evidence="2">The sequence shown here is derived from an EMBL/GenBank/DDBJ whole genome shotgun (WGS) entry which is preliminary data.</text>
</comment>
<name>A0ABT7T2X4_9ALTE</name>
<feature type="transmembrane region" description="Helical" evidence="1">
    <location>
        <begin position="15"/>
        <end position="35"/>
    </location>
</feature>
<keyword evidence="1" id="KW-0812">Transmembrane</keyword>
<evidence type="ECO:0000313" key="3">
    <source>
        <dbReference type="Proteomes" id="UP001234343"/>
    </source>
</evidence>
<dbReference type="RefSeq" id="WP_289366863.1">
    <property type="nucleotide sequence ID" value="NZ_JAUCBP010000013.1"/>
</dbReference>
<evidence type="ECO:0000313" key="2">
    <source>
        <dbReference type="EMBL" id="MDM7862109.1"/>
    </source>
</evidence>
<keyword evidence="3" id="KW-1185">Reference proteome</keyword>
<reference evidence="2 3" key="1">
    <citation type="submission" date="2023-06" db="EMBL/GenBank/DDBJ databases">
        <title>Alteromonas sp. ASW11-36 isolated from intertidal sand.</title>
        <authorList>
            <person name="Li Y."/>
        </authorList>
    </citation>
    <scope>NUCLEOTIDE SEQUENCE [LARGE SCALE GENOMIC DNA]</scope>
    <source>
        <strain evidence="2 3">ASW11-36</strain>
    </source>
</reference>
<dbReference type="SUPFAM" id="SSF49785">
    <property type="entry name" value="Galactose-binding domain-like"/>
    <property type="match status" value="1"/>
</dbReference>
<gene>
    <name evidence="2" type="ORF">QTP81_16005</name>
</gene>
<feature type="transmembrane region" description="Helical" evidence="1">
    <location>
        <begin position="73"/>
        <end position="90"/>
    </location>
</feature>
<organism evidence="2 3">
    <name type="scientific">Alteromonas arenosi</name>
    <dbReference type="NCBI Taxonomy" id="3055817"/>
    <lineage>
        <taxon>Bacteria</taxon>
        <taxon>Pseudomonadati</taxon>
        <taxon>Pseudomonadota</taxon>
        <taxon>Gammaproteobacteria</taxon>
        <taxon>Alteromonadales</taxon>
        <taxon>Alteromonadaceae</taxon>
        <taxon>Alteromonas/Salinimonas group</taxon>
        <taxon>Alteromonas</taxon>
    </lineage>
</organism>
<evidence type="ECO:0008006" key="4">
    <source>
        <dbReference type="Google" id="ProtNLM"/>
    </source>
</evidence>
<protein>
    <recommendedName>
        <fullName evidence="4">VanZ-like domain-containing protein</fullName>
    </recommendedName>
</protein>
<keyword evidence="1" id="KW-1133">Transmembrane helix</keyword>
<feature type="transmembrane region" description="Helical" evidence="1">
    <location>
        <begin position="47"/>
        <end position="66"/>
    </location>
</feature>
<dbReference type="Gene3D" id="2.60.120.430">
    <property type="entry name" value="Galactose-binding lectin"/>
    <property type="match status" value="1"/>
</dbReference>
<dbReference type="InterPro" id="IPR008979">
    <property type="entry name" value="Galactose-bd-like_sf"/>
</dbReference>
<proteinExistence type="predicted"/>
<feature type="transmembrane region" description="Helical" evidence="1">
    <location>
        <begin position="129"/>
        <end position="148"/>
    </location>
</feature>
<evidence type="ECO:0000256" key="1">
    <source>
        <dbReference type="SAM" id="Phobius"/>
    </source>
</evidence>
<dbReference type="EMBL" id="JAUCBP010000013">
    <property type="protein sequence ID" value="MDM7862109.1"/>
    <property type="molecule type" value="Genomic_DNA"/>
</dbReference>
<accession>A0ABT7T2X4</accession>
<dbReference type="Proteomes" id="UP001234343">
    <property type="component" value="Unassembled WGS sequence"/>
</dbReference>
<sequence>MVLKALRSQSRRAKLIRYGLVAVCFLPLFFVRIQSVGSPFINELLDGAHIGVFFIVGWVLFPLISGHVARRSLFLLFITALASIAIEGIQDTVGRAFQWADILRNFIGMGLAITLRWRLYVSTPSDKKLAGMMFFVIVAVFVYERFALAKLVALQAYFQINAPILASFDYSFEASSWQGNYALIEYTPGKLNVFTTADRHFSGVFFRDFPMNWQGYEHLIIRLENPNASPIRVTVKITDRMHEVGVHHYDERYNGGFTLSPGSNELIIPLTEIENAPKSRLLNLGEVARIDFFLSDKAQGEQFAIDYVALQ</sequence>